<evidence type="ECO:0000313" key="2">
    <source>
        <dbReference type="EMBL" id="KJU83821.1"/>
    </source>
</evidence>
<protein>
    <submittedName>
        <fullName evidence="2">Uncharacterized protein</fullName>
    </submittedName>
</protein>
<evidence type="ECO:0000313" key="3">
    <source>
        <dbReference type="Proteomes" id="UP000033423"/>
    </source>
</evidence>
<organism evidence="2 3">
    <name type="scientific">Candidatus Magnetobacterium bavaricum</name>
    <dbReference type="NCBI Taxonomy" id="29290"/>
    <lineage>
        <taxon>Bacteria</taxon>
        <taxon>Pseudomonadati</taxon>
        <taxon>Nitrospirota</taxon>
        <taxon>Thermodesulfovibrionia</taxon>
        <taxon>Thermodesulfovibrionales</taxon>
        <taxon>Candidatus Magnetobacteriaceae</taxon>
        <taxon>Candidatus Magnetobacterium</taxon>
    </lineage>
</organism>
<gene>
    <name evidence="2" type="ORF">MBAV_003981</name>
</gene>
<accession>A0A0F3GPL3</accession>
<keyword evidence="3" id="KW-1185">Reference proteome</keyword>
<dbReference type="EMBL" id="LACI01001711">
    <property type="protein sequence ID" value="KJU83821.1"/>
    <property type="molecule type" value="Genomic_DNA"/>
</dbReference>
<evidence type="ECO:0000256" key="1">
    <source>
        <dbReference type="SAM" id="Coils"/>
    </source>
</evidence>
<comment type="caution">
    <text evidence="2">The sequence shown here is derived from an EMBL/GenBank/DDBJ whole genome shotgun (WGS) entry which is preliminary data.</text>
</comment>
<feature type="coiled-coil region" evidence="1">
    <location>
        <begin position="485"/>
        <end position="519"/>
    </location>
</feature>
<proteinExistence type="predicted"/>
<name>A0A0F3GPL3_9BACT</name>
<reference evidence="2 3" key="1">
    <citation type="submission" date="2015-02" db="EMBL/GenBank/DDBJ databases">
        <title>Single-cell genomics of uncultivated deep-branching MTB reveals a conserved set of magnetosome genes.</title>
        <authorList>
            <person name="Kolinko S."/>
            <person name="Richter M."/>
            <person name="Glockner F.O."/>
            <person name="Brachmann A."/>
            <person name="Schuler D."/>
        </authorList>
    </citation>
    <scope>NUCLEOTIDE SEQUENCE [LARGE SCALE GENOMIC DNA]</scope>
    <source>
        <strain evidence="2">TM-1</strain>
    </source>
</reference>
<dbReference type="Proteomes" id="UP000033423">
    <property type="component" value="Unassembled WGS sequence"/>
</dbReference>
<dbReference type="AlphaFoldDB" id="A0A0F3GPL3"/>
<keyword evidence="1" id="KW-0175">Coiled coil</keyword>
<sequence>MMTTNPQDIIRDAQNYADKQMAEARSFIDRLAQIGETEFNLTRPVEWSWSLFDRSQEALEAIRAAKPLRFSVNTSVGSVPTVPSLDISVPTHPGIEELSAYLPTQAPALNLPPPPKINLPARPEVPSFGDSLSLPSKPTIDMPAIPDIEGADIPPPPNIVIEAFSTTAPILDLTAPTERFQFDEPLYTSTLQEAVSTALLNDIDCGEASTGICPAVETLLWEAAREREHLNAAQEIEDVKRTFAASGFAIPTGAMFAAIDKARQKAANAASTLNRDITIKQAELNTKNRQFAIEKAIALEGLLISYHNSLAERSLNAAKATLEAGIRLYNLKVEGYNADINGFKAAALAYETNLKGATAQAELYKSHAEAMRGKSQDKNNALIALYKLQCDQVNTVLQAYKTEMEAANLYATMEGLRLEGFKANVEAYKASIEGSDLEFKLHEAAVNAETLKINLYENQLKTYQSALEGKRLTASLNDSNLKAQTDEARLKLEVYNAQLDAYKATLQQQQLNIDAAAKMQSADLQAYSSEVAAMAKSFELFIQSGKLNADTNIEVAKQSISRAELELKKLAQQASLRINAAAAASDVYKNLASGALSAINTLSSINEDIS</sequence>